<keyword evidence="6 8" id="KW-0472">Membrane</keyword>
<evidence type="ECO:0000256" key="9">
    <source>
        <dbReference type="RuleBase" id="RU003357"/>
    </source>
</evidence>
<comment type="caution">
    <text evidence="13">The sequence shown here is derived from an EMBL/GenBank/DDBJ whole genome shotgun (WGS) entry which is preliminary data.</text>
</comment>
<evidence type="ECO:0000259" key="12">
    <source>
        <dbReference type="Pfam" id="PF07715"/>
    </source>
</evidence>
<dbReference type="Gene3D" id="2.170.130.10">
    <property type="entry name" value="TonB-dependent receptor, plug domain"/>
    <property type="match status" value="1"/>
</dbReference>
<evidence type="ECO:0000256" key="10">
    <source>
        <dbReference type="SAM" id="SignalP"/>
    </source>
</evidence>
<keyword evidence="4 8" id="KW-0812">Transmembrane</keyword>
<feature type="signal peptide" evidence="10">
    <location>
        <begin position="1"/>
        <end position="23"/>
    </location>
</feature>
<dbReference type="Pfam" id="PF00593">
    <property type="entry name" value="TonB_dep_Rec_b-barrel"/>
    <property type="match status" value="1"/>
</dbReference>
<feature type="domain" description="TonB-dependent receptor-like beta-barrel" evidence="11">
    <location>
        <begin position="258"/>
        <end position="663"/>
    </location>
</feature>
<evidence type="ECO:0000256" key="5">
    <source>
        <dbReference type="ARBA" id="ARBA00023077"/>
    </source>
</evidence>
<dbReference type="InterPro" id="IPR039426">
    <property type="entry name" value="TonB-dep_rcpt-like"/>
</dbReference>
<dbReference type="InterPro" id="IPR037066">
    <property type="entry name" value="Plug_dom_sf"/>
</dbReference>
<dbReference type="InterPro" id="IPR036942">
    <property type="entry name" value="Beta-barrel_TonB_sf"/>
</dbReference>
<evidence type="ECO:0000313" key="14">
    <source>
        <dbReference type="Proteomes" id="UP001569428"/>
    </source>
</evidence>
<accession>A0ABV4NUD4</accession>
<proteinExistence type="inferred from homology"/>
<keyword evidence="7 8" id="KW-0998">Cell outer membrane</keyword>
<dbReference type="PANTHER" id="PTHR30069">
    <property type="entry name" value="TONB-DEPENDENT OUTER MEMBRANE RECEPTOR"/>
    <property type="match status" value="1"/>
</dbReference>
<dbReference type="PANTHER" id="PTHR30069:SF57">
    <property type="entry name" value="TONB-DEPENDENT RECEPTOR"/>
    <property type="match status" value="1"/>
</dbReference>
<evidence type="ECO:0000313" key="13">
    <source>
        <dbReference type="EMBL" id="MFA0809731.1"/>
    </source>
</evidence>
<dbReference type="Pfam" id="PF07715">
    <property type="entry name" value="Plug"/>
    <property type="match status" value="1"/>
</dbReference>
<keyword evidence="2 8" id="KW-0813">Transport</keyword>
<gene>
    <name evidence="13" type="ORF">ACCI49_02270</name>
</gene>
<evidence type="ECO:0000256" key="4">
    <source>
        <dbReference type="ARBA" id="ARBA00022692"/>
    </source>
</evidence>
<keyword evidence="5 9" id="KW-0798">TonB box</keyword>
<evidence type="ECO:0000259" key="11">
    <source>
        <dbReference type="Pfam" id="PF00593"/>
    </source>
</evidence>
<name>A0ABV4NUD4_9GAMM</name>
<feature type="domain" description="TonB-dependent receptor plug" evidence="12">
    <location>
        <begin position="55"/>
        <end position="160"/>
    </location>
</feature>
<evidence type="ECO:0000256" key="6">
    <source>
        <dbReference type="ARBA" id="ARBA00023136"/>
    </source>
</evidence>
<evidence type="ECO:0000256" key="8">
    <source>
        <dbReference type="PROSITE-ProRule" id="PRU01360"/>
    </source>
</evidence>
<protein>
    <submittedName>
        <fullName evidence="13">TonB-dependent receptor plug domain-containing protein</fullName>
    </submittedName>
</protein>
<keyword evidence="10" id="KW-0732">Signal</keyword>
<comment type="subcellular location">
    <subcellularLocation>
        <location evidence="1 8">Cell outer membrane</location>
        <topology evidence="1 8">Multi-pass membrane protein</topology>
    </subcellularLocation>
</comment>
<evidence type="ECO:0000256" key="1">
    <source>
        <dbReference type="ARBA" id="ARBA00004571"/>
    </source>
</evidence>
<dbReference type="Gene3D" id="2.40.170.20">
    <property type="entry name" value="TonB-dependent receptor, beta-barrel domain"/>
    <property type="match status" value="1"/>
</dbReference>
<dbReference type="InterPro" id="IPR012910">
    <property type="entry name" value="Plug_dom"/>
</dbReference>
<dbReference type="InterPro" id="IPR000531">
    <property type="entry name" value="Beta-barrel_TonB"/>
</dbReference>
<organism evidence="13 14">
    <name type="scientific">Microbulbifer epialgicus</name>
    <dbReference type="NCBI Taxonomy" id="393907"/>
    <lineage>
        <taxon>Bacteria</taxon>
        <taxon>Pseudomonadati</taxon>
        <taxon>Pseudomonadota</taxon>
        <taxon>Gammaproteobacteria</taxon>
        <taxon>Cellvibrionales</taxon>
        <taxon>Microbulbiferaceae</taxon>
        <taxon>Microbulbifer</taxon>
    </lineage>
</organism>
<dbReference type="PROSITE" id="PS52016">
    <property type="entry name" value="TONB_DEPENDENT_REC_3"/>
    <property type="match status" value="1"/>
</dbReference>
<keyword evidence="13" id="KW-0675">Receptor</keyword>
<keyword evidence="14" id="KW-1185">Reference proteome</keyword>
<dbReference type="RefSeq" id="WP_371837347.1">
    <property type="nucleotide sequence ID" value="NZ_JBGMEK010000003.1"/>
</dbReference>
<evidence type="ECO:0000256" key="7">
    <source>
        <dbReference type="ARBA" id="ARBA00023237"/>
    </source>
</evidence>
<dbReference type="EMBL" id="JBGMEK010000003">
    <property type="protein sequence ID" value="MFA0809731.1"/>
    <property type="molecule type" value="Genomic_DNA"/>
</dbReference>
<reference evidence="13 14" key="1">
    <citation type="submission" date="2024-08" db="EMBL/GenBank/DDBJ databases">
        <authorList>
            <person name="Ishaq N."/>
        </authorList>
    </citation>
    <scope>NUCLEOTIDE SEQUENCE [LARGE SCALE GENOMIC DNA]</scope>
    <source>
        <strain evidence="13 14">DSM 18651</strain>
    </source>
</reference>
<comment type="similarity">
    <text evidence="8 9">Belongs to the TonB-dependent receptor family.</text>
</comment>
<sequence length="706" mass="78528">MPSFRHALLSSAIFVAALPTAFAAESLAEGPSNRVIEETVVVGVRQRLYEAGTLLDAIQKTEVVDEALIKSMQAVNLTEAIQNSPGVRVSNECSMCGVKRIMLNGMRGEHSTILTDGIPLHTMMAGYYAVDALATTGVERIEVARGAGASLLAPEAIGGTINVISKEPQETGFNVNSSWEDNDSYFTGMMGSHVSDDDRTRASFVYQDDRHHQADNDDNGVSEAPLQENTSYVGRISHDFTERDNLVLRLAYTDSTIFGGPQGYSIGSVLSGFDGVESEQLFEDDDVRNRYIGKPWETTEWIDTERTEASANWLREFTENYNAQLTLAWCEHEQDSFYEGFDYAATDSLFYFDLRNNLILNEAHTLTFGADLRDEEMRSDSVAGAESTDYVEDSFDYRTGGLYLQDTWHASPKLEISAAIRLDTVRADFVAEQKPGTEIEERLLVPRIDMRYLHNDQWTSRMAFGRGYRAPLSFFETDHGILDAGDGFAIDIDRLEKSLSATYALSYEGERLSSTLSLAHTEVEHLAALGETESGVPLLTQMEETATVTAGDISLGYTLTEALKLGVTLETYAYDQVFKESYAIAPVEQRALLSLDYGSGPWMVYASASWIGQRDLDDYGYEGYNQPGEEQKSLSAEGYWTLDMKVSFDMSENLTVYVGGNNLTDYTQVNDAETPLFWDAGDAYDVAYIYGPLRGREFYLGFDWSI</sequence>
<dbReference type="Proteomes" id="UP001569428">
    <property type="component" value="Unassembled WGS sequence"/>
</dbReference>
<keyword evidence="3 8" id="KW-1134">Transmembrane beta strand</keyword>
<evidence type="ECO:0000256" key="3">
    <source>
        <dbReference type="ARBA" id="ARBA00022452"/>
    </source>
</evidence>
<evidence type="ECO:0000256" key="2">
    <source>
        <dbReference type="ARBA" id="ARBA00022448"/>
    </source>
</evidence>
<dbReference type="SUPFAM" id="SSF56935">
    <property type="entry name" value="Porins"/>
    <property type="match status" value="1"/>
</dbReference>
<feature type="chain" id="PRO_5045218219" evidence="10">
    <location>
        <begin position="24"/>
        <end position="706"/>
    </location>
</feature>